<dbReference type="GO" id="GO:0016757">
    <property type="term" value="F:glycosyltransferase activity"/>
    <property type="evidence" value="ECO:0007669"/>
    <property type="project" value="UniProtKB-KW"/>
</dbReference>
<dbReference type="Pfam" id="PF00535">
    <property type="entry name" value="Glycos_transf_2"/>
    <property type="match status" value="1"/>
</dbReference>
<organism evidence="5 6">
    <name type="scientific">Candidatus Jorgensenbacteria bacterium RIFCSPLOWO2_01_FULL_45_25b</name>
    <dbReference type="NCBI Taxonomy" id="1798471"/>
    <lineage>
        <taxon>Bacteria</taxon>
        <taxon>Candidatus Joergenseniibacteriota</taxon>
    </lineage>
</organism>
<proteinExistence type="inferred from homology"/>
<keyword evidence="3" id="KW-0808">Transferase</keyword>
<evidence type="ECO:0000256" key="1">
    <source>
        <dbReference type="ARBA" id="ARBA00006739"/>
    </source>
</evidence>
<dbReference type="PANTHER" id="PTHR43630:SF1">
    <property type="entry name" value="POLY-BETA-1,6-N-ACETYL-D-GLUCOSAMINE SYNTHASE"/>
    <property type="match status" value="1"/>
</dbReference>
<dbReference type="AlphaFoldDB" id="A0A1F6BVC1"/>
<dbReference type="SUPFAM" id="SSF53448">
    <property type="entry name" value="Nucleotide-diphospho-sugar transferases"/>
    <property type="match status" value="1"/>
</dbReference>
<protein>
    <recommendedName>
        <fullName evidence="4">Glycosyltransferase 2-like domain-containing protein</fullName>
    </recommendedName>
</protein>
<dbReference type="InterPro" id="IPR029044">
    <property type="entry name" value="Nucleotide-diphossugar_trans"/>
</dbReference>
<sequence length="312" mass="36071">MVNTNLKFSIITPTYNEEKDIRETLESFLRLTYQNKEMLVVDDSSDKTSEIVKEYATRGVKLIDGPRRGCCEAVNLGIENASGDIVINADADVRLPENFLEKLAETYEVGADWVLVDSKVPNTKSVYSRFVGALHVQEHIGRSDMYYSEAFSCRREIARKLGNFGPSFPLRFCRDWLLGKKLTDAGYKKVYDSALVVMHPQPDTLKDYWAARKARGTFGPLRNYFMDNRSLFFIAIKLLVKDMIFCLRLLLVFPSVIRAWQIVGYSERGKRDFFPFLYAYTLQEIARVIGEWEAWRRISKLPKEARRSHVTK</sequence>
<comment type="caution">
    <text evidence="5">The sequence shown here is derived from an EMBL/GenBank/DDBJ whole genome shotgun (WGS) entry which is preliminary data.</text>
</comment>
<accession>A0A1F6BVC1</accession>
<evidence type="ECO:0000313" key="6">
    <source>
        <dbReference type="Proteomes" id="UP000176996"/>
    </source>
</evidence>
<dbReference type="PANTHER" id="PTHR43630">
    <property type="entry name" value="POLY-BETA-1,6-N-ACETYL-D-GLUCOSAMINE SYNTHASE"/>
    <property type="match status" value="1"/>
</dbReference>
<dbReference type="Gene3D" id="3.90.550.10">
    <property type="entry name" value="Spore Coat Polysaccharide Biosynthesis Protein SpsA, Chain A"/>
    <property type="match status" value="1"/>
</dbReference>
<evidence type="ECO:0000256" key="3">
    <source>
        <dbReference type="ARBA" id="ARBA00022679"/>
    </source>
</evidence>
<evidence type="ECO:0000313" key="5">
    <source>
        <dbReference type="EMBL" id="OGG40904.1"/>
    </source>
</evidence>
<name>A0A1F6BVC1_9BACT</name>
<dbReference type="InterPro" id="IPR001173">
    <property type="entry name" value="Glyco_trans_2-like"/>
</dbReference>
<comment type="similarity">
    <text evidence="1">Belongs to the glycosyltransferase 2 family.</text>
</comment>
<keyword evidence="2" id="KW-0328">Glycosyltransferase</keyword>
<gene>
    <name evidence="5" type="ORF">A3A21_01375</name>
</gene>
<evidence type="ECO:0000256" key="2">
    <source>
        <dbReference type="ARBA" id="ARBA00022676"/>
    </source>
</evidence>
<evidence type="ECO:0000259" key="4">
    <source>
        <dbReference type="Pfam" id="PF00535"/>
    </source>
</evidence>
<dbReference type="STRING" id="1798471.A3A21_01375"/>
<dbReference type="Proteomes" id="UP000176996">
    <property type="component" value="Unassembled WGS sequence"/>
</dbReference>
<feature type="domain" description="Glycosyltransferase 2-like" evidence="4">
    <location>
        <begin position="9"/>
        <end position="125"/>
    </location>
</feature>
<dbReference type="EMBL" id="MFKK01000017">
    <property type="protein sequence ID" value="OGG40904.1"/>
    <property type="molecule type" value="Genomic_DNA"/>
</dbReference>
<reference evidence="5 6" key="1">
    <citation type="journal article" date="2016" name="Nat. Commun.">
        <title>Thousands of microbial genomes shed light on interconnected biogeochemical processes in an aquifer system.</title>
        <authorList>
            <person name="Anantharaman K."/>
            <person name="Brown C.T."/>
            <person name="Hug L.A."/>
            <person name="Sharon I."/>
            <person name="Castelle C.J."/>
            <person name="Probst A.J."/>
            <person name="Thomas B.C."/>
            <person name="Singh A."/>
            <person name="Wilkins M.J."/>
            <person name="Karaoz U."/>
            <person name="Brodie E.L."/>
            <person name="Williams K.H."/>
            <person name="Hubbard S.S."/>
            <person name="Banfield J.F."/>
        </authorList>
    </citation>
    <scope>NUCLEOTIDE SEQUENCE [LARGE SCALE GENOMIC DNA]</scope>
</reference>